<dbReference type="InterPro" id="IPR050879">
    <property type="entry name" value="Acyltransferase_3"/>
</dbReference>
<dbReference type="Pfam" id="PF01757">
    <property type="entry name" value="Acyl_transf_3"/>
    <property type="match status" value="1"/>
</dbReference>
<feature type="domain" description="Acyltransferase 3" evidence="2">
    <location>
        <begin position="6"/>
        <end position="324"/>
    </location>
</feature>
<feature type="transmembrane region" description="Helical" evidence="1">
    <location>
        <begin position="189"/>
        <end position="210"/>
    </location>
</feature>
<keyword evidence="1" id="KW-0472">Membrane</keyword>
<dbReference type="EMBL" id="JAOCQF010000001">
    <property type="protein sequence ID" value="MCT8329026.1"/>
    <property type="molecule type" value="Genomic_DNA"/>
</dbReference>
<dbReference type="RefSeq" id="WP_261494449.1">
    <property type="nucleotide sequence ID" value="NZ_JAOCQF010000001.1"/>
</dbReference>
<dbReference type="InterPro" id="IPR002656">
    <property type="entry name" value="Acyl_transf_3_dom"/>
</dbReference>
<accession>A0ABT2NJU2</accession>
<name>A0ABT2NJU2_9RHOB</name>
<gene>
    <name evidence="4" type="ORF">N5I32_05830</name>
</gene>
<feature type="transmembrane region" description="Helical" evidence="1">
    <location>
        <begin position="7"/>
        <end position="25"/>
    </location>
</feature>
<evidence type="ECO:0000313" key="4">
    <source>
        <dbReference type="EMBL" id="MCT8329026.1"/>
    </source>
</evidence>
<proteinExistence type="predicted"/>
<feature type="domain" description="SGNH" evidence="3">
    <location>
        <begin position="393"/>
        <end position="639"/>
    </location>
</feature>
<sequence length="645" mass="71630">MRYRREIDGLRAVAVLPVILFHAGFDLFGGGFVGVDVFFVISGYLITSLLMAELGQRTFSIARFYERRARRILPALFFVMLACLPFAYMWMLPLQLETFSESIVTVALSLSNIYFLSQLDYFAPSAELQPLLHTWSLAIEEQYYFLFPLMLLAMRSFRIRTVAFVILLLVLISFIFAEWAWRLNAERSFFFTLSRFWEIGVGSICAFLTIGRAQRSSNLLSMAGLALIVFAVFAYSDNIPFPSAYTLVPVVGTALVVLYAAEGTWVARLLSLRGVFGIGLISYSAYLWHQPLFAFARLRNLTEPGHGTMGALSVAALVLAWATWRFVEQPFRRRADPPLLTRRGVFMMSGACGAAFVAVGLAGYMGKGFEWRLSEKQLEIIARAQPIDFECDDLGACFLGKSGGNFSGVAFVGDSHAGRYAYLLNEVLRERGETARLVTKGWCAPLISWRSPAVDRCGGAEADVFHEAFRGILSDDDIHTVVLAAEWANYTTGYRNGASAIAYDFTGDGKVNATARDNAIQFELALERTLAELAAAGKRVLVVGPVPEYGFDVPKAALQLSMFGARDLGAFSQSRSDYDRRNAEVFQALSLQANDFTFVDVWPLICAEQTCLPFTEDGYALYSDDNHLVREGMENIIAEIVAALE</sequence>
<feature type="transmembrane region" description="Helical" evidence="1">
    <location>
        <begin position="242"/>
        <end position="261"/>
    </location>
</feature>
<feature type="transmembrane region" description="Helical" evidence="1">
    <location>
        <begin position="270"/>
        <end position="288"/>
    </location>
</feature>
<feature type="transmembrane region" description="Helical" evidence="1">
    <location>
        <begin position="157"/>
        <end position="177"/>
    </location>
</feature>
<feature type="transmembrane region" description="Helical" evidence="1">
    <location>
        <begin position="72"/>
        <end position="91"/>
    </location>
</feature>
<evidence type="ECO:0000256" key="1">
    <source>
        <dbReference type="SAM" id="Phobius"/>
    </source>
</evidence>
<evidence type="ECO:0000259" key="2">
    <source>
        <dbReference type="Pfam" id="PF01757"/>
    </source>
</evidence>
<keyword evidence="1" id="KW-1133">Transmembrane helix</keyword>
<organism evidence="4 5">
    <name type="scientific">Albidovulum sediminis</name>
    <dbReference type="NCBI Taxonomy" id="3066345"/>
    <lineage>
        <taxon>Bacteria</taxon>
        <taxon>Pseudomonadati</taxon>
        <taxon>Pseudomonadota</taxon>
        <taxon>Alphaproteobacteria</taxon>
        <taxon>Rhodobacterales</taxon>
        <taxon>Paracoccaceae</taxon>
        <taxon>Albidovulum</taxon>
    </lineage>
</organism>
<feature type="transmembrane region" description="Helical" evidence="1">
    <location>
        <begin position="345"/>
        <end position="366"/>
    </location>
</feature>
<dbReference type="Pfam" id="PF19040">
    <property type="entry name" value="SGNH"/>
    <property type="match status" value="1"/>
</dbReference>
<feature type="transmembrane region" description="Helical" evidence="1">
    <location>
        <begin position="308"/>
        <end position="324"/>
    </location>
</feature>
<feature type="transmembrane region" description="Helical" evidence="1">
    <location>
        <begin position="31"/>
        <end position="52"/>
    </location>
</feature>
<dbReference type="PANTHER" id="PTHR23028">
    <property type="entry name" value="ACETYLTRANSFERASE"/>
    <property type="match status" value="1"/>
</dbReference>
<dbReference type="Proteomes" id="UP001205601">
    <property type="component" value="Unassembled WGS sequence"/>
</dbReference>
<dbReference type="GO" id="GO:0016746">
    <property type="term" value="F:acyltransferase activity"/>
    <property type="evidence" value="ECO:0007669"/>
    <property type="project" value="UniProtKB-KW"/>
</dbReference>
<evidence type="ECO:0000259" key="3">
    <source>
        <dbReference type="Pfam" id="PF19040"/>
    </source>
</evidence>
<dbReference type="PANTHER" id="PTHR23028:SF53">
    <property type="entry name" value="ACYL_TRANSF_3 DOMAIN-CONTAINING PROTEIN"/>
    <property type="match status" value="1"/>
</dbReference>
<keyword evidence="4" id="KW-0012">Acyltransferase</keyword>
<keyword evidence="4" id="KW-0808">Transferase</keyword>
<feature type="transmembrane region" description="Helical" evidence="1">
    <location>
        <begin position="217"/>
        <end position="236"/>
    </location>
</feature>
<keyword evidence="1" id="KW-0812">Transmembrane</keyword>
<protein>
    <submittedName>
        <fullName evidence="4">Acyltransferase</fullName>
    </submittedName>
</protein>
<evidence type="ECO:0000313" key="5">
    <source>
        <dbReference type="Proteomes" id="UP001205601"/>
    </source>
</evidence>
<reference evidence="5" key="1">
    <citation type="submission" date="2023-07" db="EMBL/GenBank/DDBJ databases">
        <title>Defluviimonas sediminis sp. nov., isolated from mangrove sediment.</title>
        <authorList>
            <person name="Liu L."/>
            <person name="Li J."/>
            <person name="Huang Y."/>
            <person name="Pan J."/>
            <person name="Li M."/>
        </authorList>
    </citation>
    <scope>NUCLEOTIDE SEQUENCE [LARGE SCALE GENOMIC DNA]</scope>
    <source>
        <strain evidence="5">FT324</strain>
    </source>
</reference>
<keyword evidence="5" id="KW-1185">Reference proteome</keyword>
<comment type="caution">
    <text evidence="4">The sequence shown here is derived from an EMBL/GenBank/DDBJ whole genome shotgun (WGS) entry which is preliminary data.</text>
</comment>
<dbReference type="InterPro" id="IPR043968">
    <property type="entry name" value="SGNH"/>
</dbReference>